<gene>
    <name evidence="2" type="ORF">ACEWY4_026579</name>
</gene>
<dbReference type="Proteomes" id="UP001591681">
    <property type="component" value="Unassembled WGS sequence"/>
</dbReference>
<accession>A0ABD1IPZ2</accession>
<feature type="domain" description="HAT C-terminal dimerisation" evidence="1">
    <location>
        <begin position="414"/>
        <end position="466"/>
    </location>
</feature>
<dbReference type="Pfam" id="PF05699">
    <property type="entry name" value="Dimer_Tnp_hAT"/>
    <property type="match status" value="1"/>
</dbReference>
<dbReference type="PANTHER" id="PTHR46880">
    <property type="entry name" value="RAS-ASSOCIATING DOMAIN-CONTAINING PROTEIN"/>
    <property type="match status" value="1"/>
</dbReference>
<dbReference type="InterPro" id="IPR012337">
    <property type="entry name" value="RNaseH-like_sf"/>
</dbReference>
<evidence type="ECO:0000313" key="2">
    <source>
        <dbReference type="EMBL" id="KAL2077075.1"/>
    </source>
</evidence>
<evidence type="ECO:0000313" key="3">
    <source>
        <dbReference type="Proteomes" id="UP001591681"/>
    </source>
</evidence>
<dbReference type="PANTHER" id="PTHR46880:SF5">
    <property type="entry name" value="DUF4371 DOMAIN-CONTAINING PROTEIN"/>
    <property type="match status" value="1"/>
</dbReference>
<evidence type="ECO:0000259" key="1">
    <source>
        <dbReference type="Pfam" id="PF05699"/>
    </source>
</evidence>
<dbReference type="EMBL" id="JBHFQA010000024">
    <property type="protein sequence ID" value="KAL2077075.1"/>
    <property type="molecule type" value="Genomic_DNA"/>
</dbReference>
<protein>
    <recommendedName>
        <fullName evidence="1">HAT C-terminal dimerisation domain-containing protein</fullName>
    </recommendedName>
</protein>
<comment type="caution">
    <text evidence="2">The sequence shown here is derived from an EMBL/GenBank/DDBJ whole genome shotgun (WGS) entry which is preliminary data.</text>
</comment>
<dbReference type="AlphaFoldDB" id="A0ABD1IPZ2"/>
<dbReference type="InterPro" id="IPR008906">
    <property type="entry name" value="HATC_C_dom"/>
</dbReference>
<sequence length="493" mass="54978">MEVAIEKTLIEELDEKLKQSEFLGLIIDETVNISVDQKLIVYLKFENGGKAETIFIGNYTIQSGMAQSIYSNVVDALKERGLDVGRVMGLGSDGASVMMGAHAGVGALLKKESVFAVQVHCIAHRVALAASDASKAVQMVANYKRTINSVYSFYKNSATRTSRLRELSATLTDEDMISLKQQCAVRWLSLGKAVSAIRKNWPALIMELSEEAANGNAQSQGLLNIIRSYKFIVLTHTLSDALPVMDTLNKCFQREDVNLGCISPMIQASMAALTHLRHTPGPEEQSFHREYVDGKFKDVAVTEGTEKHVRTFNNTRRQYIEELIEALERRFPHDDLNILKGFDLIFNPDRYPVSCAKPLMEHYGTPKETDGSTVEPLISRENAQRDVVPLLTALRGYGGLNFLTACETVIRELGDIFPDWAKLAKIACTIPVSSVAAERGFSLQNRIKTSIRNRMSEEKVTRLMRISSSGPGLKDFNFHRAAEHFNGMKLRRK</sequence>
<proteinExistence type="predicted"/>
<organism evidence="2 3">
    <name type="scientific">Coilia grayii</name>
    <name type="common">Gray's grenadier anchovy</name>
    <dbReference type="NCBI Taxonomy" id="363190"/>
    <lineage>
        <taxon>Eukaryota</taxon>
        <taxon>Metazoa</taxon>
        <taxon>Chordata</taxon>
        <taxon>Craniata</taxon>
        <taxon>Vertebrata</taxon>
        <taxon>Euteleostomi</taxon>
        <taxon>Actinopterygii</taxon>
        <taxon>Neopterygii</taxon>
        <taxon>Teleostei</taxon>
        <taxon>Clupei</taxon>
        <taxon>Clupeiformes</taxon>
        <taxon>Clupeoidei</taxon>
        <taxon>Engraulidae</taxon>
        <taxon>Coilinae</taxon>
        <taxon>Coilia</taxon>
    </lineage>
</organism>
<keyword evidence="3" id="KW-1185">Reference proteome</keyword>
<name>A0ABD1IPZ2_9TELE</name>
<dbReference type="SUPFAM" id="SSF53098">
    <property type="entry name" value="Ribonuclease H-like"/>
    <property type="match status" value="1"/>
</dbReference>
<reference evidence="2 3" key="1">
    <citation type="submission" date="2024-09" db="EMBL/GenBank/DDBJ databases">
        <title>A chromosome-level genome assembly of Gray's grenadier anchovy, Coilia grayii.</title>
        <authorList>
            <person name="Fu Z."/>
        </authorList>
    </citation>
    <scope>NUCLEOTIDE SEQUENCE [LARGE SCALE GENOMIC DNA]</scope>
    <source>
        <strain evidence="2">G4</strain>
        <tissue evidence="2">Muscle</tissue>
    </source>
</reference>